<feature type="binding site" evidence="8">
    <location>
        <position position="112"/>
    </location>
    <ligand>
        <name>substrate</name>
    </ligand>
</feature>
<accession>A0A0H4ID96</accession>
<dbReference type="GO" id="GO:0008428">
    <property type="term" value="F:ribonuclease inhibitor activity"/>
    <property type="evidence" value="ECO:0007669"/>
    <property type="project" value="InterPro"/>
</dbReference>
<dbReference type="NCBIfam" id="NF006875">
    <property type="entry name" value="PRK09372.1"/>
    <property type="match status" value="1"/>
</dbReference>
<dbReference type="KEGG" id="mpq:ABA45_11655"/>
<dbReference type="GO" id="GO:0046872">
    <property type="term" value="F:metal ion binding"/>
    <property type="evidence" value="ECO:0007669"/>
    <property type="project" value="UniProtKB-KW"/>
</dbReference>
<dbReference type="InterPro" id="IPR005493">
    <property type="entry name" value="RraA/RraA-like"/>
</dbReference>
<evidence type="ECO:0000256" key="2">
    <source>
        <dbReference type="ARBA" id="ARBA00001968"/>
    </source>
</evidence>
<evidence type="ECO:0000256" key="7">
    <source>
        <dbReference type="ARBA" id="ARBA00047973"/>
    </source>
</evidence>
<reference evidence="10 11" key="1">
    <citation type="submission" date="2015-05" db="EMBL/GenBank/DDBJ databases">
        <title>Complete genome of Marinobacter psychrophilus strain 20041T isolated from sea-ice of the Canadian Basin.</title>
        <authorList>
            <person name="Song L."/>
            <person name="Ren L."/>
            <person name="Yu Y."/>
            <person name="Wang X."/>
        </authorList>
    </citation>
    <scope>NUCLEOTIDE SEQUENCE [LARGE SCALE GENOMIC DNA]</scope>
    <source>
        <strain evidence="10 11">20041</strain>
    </source>
</reference>
<evidence type="ECO:0000256" key="8">
    <source>
        <dbReference type="PIRSR" id="PIRSR605493-1"/>
    </source>
</evidence>
<evidence type="ECO:0000256" key="6">
    <source>
        <dbReference type="ARBA" id="ARBA00025046"/>
    </source>
</evidence>
<dbReference type="EMBL" id="CP011494">
    <property type="protein sequence ID" value="AKO52977.1"/>
    <property type="molecule type" value="Genomic_DNA"/>
</dbReference>
<dbReference type="PANTHER" id="PTHR33254">
    <property type="entry name" value="4-HYDROXY-4-METHYL-2-OXOGLUTARATE ALDOLASE 3-RELATED"/>
    <property type="match status" value="1"/>
</dbReference>
<dbReference type="NCBIfam" id="TIGR01935">
    <property type="entry name" value="NOT-MenG"/>
    <property type="match status" value="1"/>
</dbReference>
<comment type="catalytic activity">
    <reaction evidence="1 9">
        <text>4-hydroxy-4-methyl-2-oxoglutarate = 2 pyruvate</text>
        <dbReference type="Rhea" id="RHEA:22748"/>
        <dbReference type="ChEBI" id="CHEBI:15361"/>
        <dbReference type="ChEBI" id="CHEBI:58276"/>
        <dbReference type="EC" id="4.1.3.17"/>
    </reaction>
</comment>
<evidence type="ECO:0000256" key="9">
    <source>
        <dbReference type="RuleBase" id="RU004338"/>
    </source>
</evidence>
<keyword evidence="5 9" id="KW-0456">Lyase</keyword>
<keyword evidence="8 9" id="KW-0479">Metal-binding</keyword>
<dbReference type="Proteomes" id="UP000036406">
    <property type="component" value="Chromosome"/>
</dbReference>
<evidence type="ECO:0000256" key="4">
    <source>
        <dbReference type="ARBA" id="ARBA00011233"/>
    </source>
</evidence>
<proteinExistence type="inferred from homology"/>
<dbReference type="SUPFAM" id="SSF89562">
    <property type="entry name" value="RraA-like"/>
    <property type="match status" value="1"/>
</dbReference>
<name>A0A0H4ID96_9GAMM</name>
<dbReference type="Gene3D" id="3.50.30.40">
    <property type="entry name" value="Ribonuclease E inhibitor RraA/RraA-like"/>
    <property type="match status" value="1"/>
</dbReference>
<dbReference type="GO" id="GO:0051252">
    <property type="term" value="P:regulation of RNA metabolic process"/>
    <property type="evidence" value="ECO:0007669"/>
    <property type="project" value="InterPro"/>
</dbReference>
<dbReference type="STRING" id="330734.ABA45_11655"/>
<comment type="cofactor">
    <cofactor evidence="8">
        <name>Mg(2+)</name>
        <dbReference type="ChEBI" id="CHEBI:18420"/>
    </cofactor>
</comment>
<comment type="similarity">
    <text evidence="3 9">Belongs to the class II aldolase/RraA-like family.</text>
</comment>
<dbReference type="InterPro" id="IPR010203">
    <property type="entry name" value="RraA"/>
</dbReference>
<dbReference type="GO" id="GO:0047443">
    <property type="term" value="F:4-hydroxy-4-methyl-2-oxoglutarate aldolase activity"/>
    <property type="evidence" value="ECO:0007669"/>
    <property type="project" value="UniProtKB-EC"/>
</dbReference>
<evidence type="ECO:0000256" key="3">
    <source>
        <dbReference type="ARBA" id="ARBA00008621"/>
    </source>
</evidence>
<protein>
    <recommendedName>
        <fullName evidence="9">4-hydroxy-4-methyl-2-oxoglutarate aldolase</fullName>
        <shortName evidence="9">HMG aldolase</shortName>
        <ecNumber evidence="9">4.1.1.112</ecNumber>
        <ecNumber evidence="9">4.1.3.17</ecNumber>
    </recommendedName>
    <alternativeName>
        <fullName evidence="9">Oxaloacetate decarboxylase</fullName>
    </alternativeName>
</protein>
<comment type="function">
    <text evidence="6 9">Catalyzes the aldol cleavage of 4-hydroxy-4-methyl-2-oxoglutarate (HMG) into 2 molecules of pyruvate. Also contains a secondary oxaloacetate (OAA) decarboxylase activity due to the common pyruvate enolate transition state formed following C-C bond cleavage in the retro-aldol and decarboxylation reactions.</text>
</comment>
<dbReference type="InterPro" id="IPR036704">
    <property type="entry name" value="RraA/RraA-like_sf"/>
</dbReference>
<dbReference type="CDD" id="cd16841">
    <property type="entry name" value="RraA_family"/>
    <property type="match status" value="1"/>
</dbReference>
<feature type="binding site" evidence="8">
    <location>
        <begin position="90"/>
        <end position="93"/>
    </location>
    <ligand>
        <name>substrate</name>
    </ligand>
</feature>
<comment type="cofactor">
    <cofactor evidence="2 9">
        <name>a divalent metal cation</name>
        <dbReference type="ChEBI" id="CHEBI:60240"/>
    </cofactor>
</comment>
<dbReference type="PATRIC" id="fig|330734.3.peg.2439"/>
<sequence>MSENVSDVGLVATATVIAVITPDLCDEFPEVQVVEPGFRNFGAIDNFGGEIVTVKCFEDNSVVKQQVGLPGLGRVMVVDGGGSKRNALLGDMLAEKAASNGWAGLIIYGCIRDADVIAKTPLGVQALGTHPRKTEKRDVGDLNIAVTFGGVTFHPGHFLYADNNGIIVSEKALF</sequence>
<dbReference type="AlphaFoldDB" id="A0A0H4ID96"/>
<dbReference type="GO" id="GO:0008948">
    <property type="term" value="F:oxaloacetate decarboxylase activity"/>
    <property type="evidence" value="ECO:0007669"/>
    <property type="project" value="UniProtKB-EC"/>
</dbReference>
<organism evidence="10 11">
    <name type="scientific">Marinobacter psychrophilus</name>
    <dbReference type="NCBI Taxonomy" id="330734"/>
    <lineage>
        <taxon>Bacteria</taxon>
        <taxon>Pseudomonadati</taxon>
        <taxon>Pseudomonadota</taxon>
        <taxon>Gammaproteobacteria</taxon>
        <taxon>Pseudomonadales</taxon>
        <taxon>Marinobacteraceae</taxon>
        <taxon>Marinobacter</taxon>
    </lineage>
</organism>
<evidence type="ECO:0000313" key="10">
    <source>
        <dbReference type="EMBL" id="AKO52977.1"/>
    </source>
</evidence>
<evidence type="ECO:0000256" key="1">
    <source>
        <dbReference type="ARBA" id="ARBA00001342"/>
    </source>
</evidence>
<dbReference type="EC" id="4.1.1.112" evidence="9"/>
<evidence type="ECO:0000313" key="11">
    <source>
        <dbReference type="Proteomes" id="UP000036406"/>
    </source>
</evidence>
<dbReference type="Pfam" id="PF03737">
    <property type="entry name" value="RraA-like"/>
    <property type="match status" value="1"/>
</dbReference>
<feature type="binding site" evidence="8">
    <location>
        <position position="113"/>
    </location>
    <ligand>
        <name>Mg(2+)</name>
        <dbReference type="ChEBI" id="CHEBI:18420"/>
    </ligand>
</feature>
<dbReference type="EC" id="4.1.3.17" evidence="9"/>
<comment type="subunit">
    <text evidence="4 9">Homotrimer.</text>
</comment>
<keyword evidence="11" id="KW-1185">Reference proteome</keyword>
<evidence type="ECO:0000256" key="5">
    <source>
        <dbReference type="ARBA" id="ARBA00023239"/>
    </source>
</evidence>
<gene>
    <name evidence="10" type="ORF">ABA45_11655</name>
</gene>
<comment type="catalytic activity">
    <reaction evidence="7 9">
        <text>oxaloacetate + H(+) = pyruvate + CO2</text>
        <dbReference type="Rhea" id="RHEA:15641"/>
        <dbReference type="ChEBI" id="CHEBI:15361"/>
        <dbReference type="ChEBI" id="CHEBI:15378"/>
        <dbReference type="ChEBI" id="CHEBI:16452"/>
        <dbReference type="ChEBI" id="CHEBI:16526"/>
        <dbReference type="EC" id="4.1.1.112"/>
    </reaction>
</comment>
<dbReference type="NCBIfam" id="NF009134">
    <property type="entry name" value="PRK12487.1"/>
    <property type="match status" value="1"/>
</dbReference>
<dbReference type="PANTHER" id="PTHR33254:SF29">
    <property type="entry name" value="REGULATOR OF RIBONUCLEASE ACTIVITY A"/>
    <property type="match status" value="1"/>
</dbReference>
<keyword evidence="8" id="KW-0460">Magnesium</keyword>